<dbReference type="AlphaFoldDB" id="A0A8H3MCZ8"/>
<name>A0A8H3MCZ8_9GLOM</name>
<sequence length="186" mass="22005">MRSLLSDEEREIFLDGMVELKRIGSRNPFVVMAEVLPQFEARQLNNYWRNYLDPDLCHYDLDDEEKQYIDKWISRNRVGDGVIEWKILRQDLKSQFGFLRSENMVKNYWYSKQRRMVAAAETVGIAQAAGTAQVIVLPPISFILNFPFDPNMLDLPPIHNRHRGAFLFPTLQPDFKQKEYEFFARI</sequence>
<comment type="caution">
    <text evidence="1">The sequence shown here is derived from an EMBL/GenBank/DDBJ whole genome shotgun (WGS) entry which is preliminary data.</text>
</comment>
<dbReference type="EMBL" id="BLAL01000324">
    <property type="protein sequence ID" value="GET03690.1"/>
    <property type="molecule type" value="Genomic_DNA"/>
</dbReference>
<evidence type="ECO:0000313" key="2">
    <source>
        <dbReference type="Proteomes" id="UP000615446"/>
    </source>
</evidence>
<gene>
    <name evidence="1" type="ORF">RCL2_003001800</name>
</gene>
<reference evidence="1" key="1">
    <citation type="submission" date="2019-10" db="EMBL/GenBank/DDBJ databases">
        <title>Conservation and host-specific expression of non-tandemly repeated heterogenous ribosome RNA gene in arbuscular mycorrhizal fungi.</title>
        <authorList>
            <person name="Maeda T."/>
            <person name="Kobayashi Y."/>
            <person name="Nakagawa T."/>
            <person name="Ezawa T."/>
            <person name="Yamaguchi K."/>
            <person name="Bino T."/>
            <person name="Nishimoto Y."/>
            <person name="Shigenobu S."/>
            <person name="Kawaguchi M."/>
        </authorList>
    </citation>
    <scope>NUCLEOTIDE SEQUENCE</scope>
    <source>
        <strain evidence="1">HR1</strain>
    </source>
</reference>
<organism evidence="1 2">
    <name type="scientific">Rhizophagus clarus</name>
    <dbReference type="NCBI Taxonomy" id="94130"/>
    <lineage>
        <taxon>Eukaryota</taxon>
        <taxon>Fungi</taxon>
        <taxon>Fungi incertae sedis</taxon>
        <taxon>Mucoromycota</taxon>
        <taxon>Glomeromycotina</taxon>
        <taxon>Glomeromycetes</taxon>
        <taxon>Glomerales</taxon>
        <taxon>Glomeraceae</taxon>
        <taxon>Rhizophagus</taxon>
    </lineage>
</organism>
<proteinExistence type="predicted"/>
<evidence type="ECO:0008006" key="3">
    <source>
        <dbReference type="Google" id="ProtNLM"/>
    </source>
</evidence>
<evidence type="ECO:0000313" key="1">
    <source>
        <dbReference type="EMBL" id="GET03690.1"/>
    </source>
</evidence>
<protein>
    <recommendedName>
        <fullName evidence="3">HTH myb-type domain-containing protein</fullName>
    </recommendedName>
</protein>
<accession>A0A8H3MCZ8</accession>
<dbReference type="OrthoDB" id="2351465at2759"/>
<dbReference type="Proteomes" id="UP000615446">
    <property type="component" value="Unassembled WGS sequence"/>
</dbReference>